<comment type="function">
    <text evidence="3">Accelerates the degradation of transcripts by removing pyrophosphate from the 5'-end of triphosphorylated RNA, leading to a more labile monophosphorylated state that can stimulate subsequent ribonuclease cleavage.</text>
</comment>
<dbReference type="NCBIfam" id="NF001936">
    <property type="entry name" value="PRK00714.1-3"/>
    <property type="match status" value="1"/>
</dbReference>
<keyword evidence="2 3" id="KW-0378">Hydrolase</keyword>
<name>A0A4R6WVD7_9PROT</name>
<gene>
    <name evidence="3" type="primary">rppH</name>
    <name evidence="3" type="synonym">nudH</name>
    <name evidence="5" type="ORF">A8950_0530</name>
</gene>
<dbReference type="GO" id="GO:0034432">
    <property type="term" value="F:bis(5'-adenosyl)-pentaphosphatase activity"/>
    <property type="evidence" value="ECO:0007669"/>
    <property type="project" value="TreeGrafter"/>
</dbReference>
<evidence type="ECO:0000256" key="2">
    <source>
        <dbReference type="ARBA" id="ARBA00022801"/>
    </source>
</evidence>
<dbReference type="RefSeq" id="WP_133612055.1">
    <property type="nucleotide sequence ID" value="NZ_SNYW01000006.1"/>
</dbReference>
<dbReference type="HAMAP" id="MF_00298">
    <property type="entry name" value="Nudix_RppH"/>
    <property type="match status" value="1"/>
</dbReference>
<evidence type="ECO:0000256" key="1">
    <source>
        <dbReference type="ARBA" id="ARBA00001946"/>
    </source>
</evidence>
<keyword evidence="6" id="KW-1185">Reference proteome</keyword>
<dbReference type="SUPFAM" id="SSF55811">
    <property type="entry name" value="Nudix"/>
    <property type="match status" value="1"/>
</dbReference>
<evidence type="ECO:0000256" key="3">
    <source>
        <dbReference type="HAMAP-Rule" id="MF_00298"/>
    </source>
</evidence>
<dbReference type="GO" id="GO:0019693">
    <property type="term" value="P:ribose phosphate metabolic process"/>
    <property type="evidence" value="ECO:0007669"/>
    <property type="project" value="TreeGrafter"/>
</dbReference>
<comment type="similarity">
    <text evidence="3">Belongs to the Nudix hydrolase family. RppH subfamily.</text>
</comment>
<evidence type="ECO:0000313" key="6">
    <source>
        <dbReference type="Proteomes" id="UP000295783"/>
    </source>
</evidence>
<dbReference type="InterPro" id="IPR022927">
    <property type="entry name" value="RppH"/>
</dbReference>
<dbReference type="NCBIfam" id="NF001938">
    <property type="entry name" value="PRK00714.1-5"/>
    <property type="match status" value="1"/>
</dbReference>
<feature type="short sequence motif" description="Nudix box" evidence="3">
    <location>
        <begin position="45"/>
        <end position="66"/>
    </location>
</feature>
<organism evidence="5 6">
    <name type="scientific">Dongia mobilis</name>
    <dbReference type="NCBI Taxonomy" id="578943"/>
    <lineage>
        <taxon>Bacteria</taxon>
        <taxon>Pseudomonadati</taxon>
        <taxon>Pseudomonadota</taxon>
        <taxon>Alphaproteobacteria</taxon>
        <taxon>Rhodospirillales</taxon>
        <taxon>Dongiaceae</taxon>
        <taxon>Dongia</taxon>
    </lineage>
</organism>
<dbReference type="PROSITE" id="PS00893">
    <property type="entry name" value="NUDIX_BOX"/>
    <property type="match status" value="1"/>
</dbReference>
<dbReference type="InterPro" id="IPR020084">
    <property type="entry name" value="NUDIX_hydrolase_CS"/>
</dbReference>
<evidence type="ECO:0000259" key="4">
    <source>
        <dbReference type="PROSITE" id="PS51462"/>
    </source>
</evidence>
<reference evidence="5 6" key="1">
    <citation type="submission" date="2019-03" db="EMBL/GenBank/DDBJ databases">
        <title>Genomic Encyclopedia of Type Strains, Phase III (KMG-III): the genomes of soil and plant-associated and newly described type strains.</title>
        <authorList>
            <person name="Whitman W."/>
        </authorList>
    </citation>
    <scope>NUCLEOTIDE SEQUENCE [LARGE SCALE GENOMIC DNA]</scope>
    <source>
        <strain evidence="5 6">CGMCC 1.7660</strain>
    </source>
</reference>
<comment type="caution">
    <text evidence="5">The sequence shown here is derived from an EMBL/GenBank/DDBJ whole genome shotgun (WGS) entry which is preliminary data.</text>
</comment>
<dbReference type="OrthoDB" id="9816040at2"/>
<comment type="cofactor">
    <cofactor evidence="3">
        <name>a divalent metal cation</name>
        <dbReference type="ChEBI" id="CHEBI:60240"/>
    </cofactor>
</comment>
<evidence type="ECO:0000313" key="5">
    <source>
        <dbReference type="EMBL" id="TDQ83984.1"/>
    </source>
</evidence>
<dbReference type="InterPro" id="IPR015797">
    <property type="entry name" value="NUDIX_hydrolase-like_dom_sf"/>
</dbReference>
<dbReference type="Pfam" id="PF00293">
    <property type="entry name" value="NUDIX"/>
    <property type="match status" value="1"/>
</dbReference>
<dbReference type="PANTHER" id="PTHR11839:SF22">
    <property type="entry name" value="NUDIX HYDROLASE 26, CHLOROPLASTIC"/>
    <property type="match status" value="1"/>
</dbReference>
<dbReference type="PROSITE" id="PS51462">
    <property type="entry name" value="NUDIX"/>
    <property type="match status" value="1"/>
</dbReference>
<dbReference type="AlphaFoldDB" id="A0A4R6WVD7"/>
<sequence>MSRKSEIEKLPYRRGVGVVLFNAQGRVFVAQRLDTTEPAWQFPQGGIDKDEDPLVAARRELREETGVTSAELIAETPDWLRYDLPRELVPKVWKGRYRGQEQKWFAFRFTGDDSEIRIDGEHPEFSAWAWMKLSETPSLIVAFKRPLYDQVVAAFRHLAA</sequence>
<dbReference type="EC" id="3.6.1.-" evidence="3"/>
<dbReference type="Gene3D" id="3.90.79.10">
    <property type="entry name" value="Nucleoside Triphosphate Pyrophosphohydrolase"/>
    <property type="match status" value="1"/>
</dbReference>
<dbReference type="Proteomes" id="UP000295783">
    <property type="component" value="Unassembled WGS sequence"/>
</dbReference>
<comment type="cofactor">
    <cofactor evidence="1">
        <name>Mg(2+)</name>
        <dbReference type="ChEBI" id="CHEBI:18420"/>
    </cofactor>
</comment>
<protein>
    <recommendedName>
        <fullName evidence="3">RNA pyrophosphohydrolase</fullName>
        <ecNumber evidence="3">3.6.1.-</ecNumber>
    </recommendedName>
    <alternativeName>
        <fullName evidence="3">(Di)nucleoside polyphosphate hydrolase</fullName>
    </alternativeName>
</protein>
<dbReference type="GO" id="GO:0006753">
    <property type="term" value="P:nucleoside phosphate metabolic process"/>
    <property type="evidence" value="ECO:0007669"/>
    <property type="project" value="TreeGrafter"/>
</dbReference>
<dbReference type="CDD" id="cd03671">
    <property type="entry name" value="NUDIX_Ap4A_hydrolase_plant_like"/>
    <property type="match status" value="1"/>
</dbReference>
<feature type="domain" description="Nudix hydrolase" evidence="4">
    <location>
        <begin position="11"/>
        <end position="153"/>
    </location>
</feature>
<dbReference type="EMBL" id="SNYW01000006">
    <property type="protein sequence ID" value="TDQ83984.1"/>
    <property type="molecule type" value="Genomic_DNA"/>
</dbReference>
<proteinExistence type="inferred from homology"/>
<dbReference type="PANTHER" id="PTHR11839">
    <property type="entry name" value="UDP/ADP-SUGAR PYROPHOSPHATASE"/>
    <property type="match status" value="1"/>
</dbReference>
<accession>A0A4R6WVD7</accession>
<dbReference type="GO" id="GO:0008893">
    <property type="term" value="F:guanosine-3',5'-bis(diphosphate) 3'-diphosphatase activity"/>
    <property type="evidence" value="ECO:0007669"/>
    <property type="project" value="TreeGrafter"/>
</dbReference>
<dbReference type="InterPro" id="IPR000086">
    <property type="entry name" value="NUDIX_hydrolase_dom"/>
</dbReference>